<gene>
    <name evidence="2" type="ORF">FNQ90_19745</name>
</gene>
<evidence type="ECO:0000256" key="1">
    <source>
        <dbReference type="SAM" id="MobiDB-lite"/>
    </source>
</evidence>
<feature type="region of interest" description="Disordered" evidence="1">
    <location>
        <begin position="71"/>
        <end position="100"/>
    </location>
</feature>
<dbReference type="Proteomes" id="UP000538929">
    <property type="component" value="Unassembled WGS sequence"/>
</dbReference>
<dbReference type="AlphaFoldDB" id="A0A7W3Y3B5"/>
<organism evidence="2 3">
    <name type="scientific">Streptomyces alkaliphilus</name>
    <dbReference type="NCBI Taxonomy" id="1472722"/>
    <lineage>
        <taxon>Bacteria</taxon>
        <taxon>Bacillati</taxon>
        <taxon>Actinomycetota</taxon>
        <taxon>Actinomycetes</taxon>
        <taxon>Kitasatosporales</taxon>
        <taxon>Streptomycetaceae</taxon>
        <taxon>Streptomyces</taxon>
    </lineage>
</organism>
<proteinExistence type="predicted"/>
<name>A0A7W3Y3B5_9ACTN</name>
<keyword evidence="3" id="KW-1185">Reference proteome</keyword>
<evidence type="ECO:0000313" key="2">
    <source>
        <dbReference type="EMBL" id="MBB0246281.1"/>
    </source>
</evidence>
<sequence length="100" mass="10422">MEISAKASDRPRGTEETGAVWEAAPYPVLVVDAGGAVRRANHAAGALFPGVRPGARLIDVVPDWLSAAHHRGTLPRQKGNGAPVPPPVAAGPLDERLYEA</sequence>
<evidence type="ECO:0000313" key="3">
    <source>
        <dbReference type="Proteomes" id="UP000538929"/>
    </source>
</evidence>
<feature type="non-terminal residue" evidence="2">
    <location>
        <position position="100"/>
    </location>
</feature>
<reference evidence="3" key="1">
    <citation type="submission" date="2019-10" db="EMBL/GenBank/DDBJ databases">
        <title>Streptomyces sp. nov., a novel actinobacterium isolated from alkaline environment.</title>
        <authorList>
            <person name="Golinska P."/>
        </authorList>
    </citation>
    <scope>NUCLEOTIDE SEQUENCE [LARGE SCALE GENOMIC DNA]</scope>
    <source>
        <strain evidence="3">DSM 42118</strain>
    </source>
</reference>
<comment type="caution">
    <text evidence="2">The sequence shown here is derived from an EMBL/GenBank/DDBJ whole genome shotgun (WGS) entry which is preliminary data.</text>
</comment>
<protein>
    <submittedName>
        <fullName evidence="2">Serine/threonine protein phosphatase</fullName>
    </submittedName>
</protein>
<accession>A0A7W3Y3B5</accession>
<dbReference type="EMBL" id="VKHT01000813">
    <property type="protein sequence ID" value="MBB0246281.1"/>
    <property type="molecule type" value="Genomic_DNA"/>
</dbReference>